<feature type="region of interest" description="Disordered" evidence="1">
    <location>
        <begin position="1123"/>
        <end position="1222"/>
    </location>
</feature>
<keyword evidence="4" id="KW-1185">Reference proteome</keyword>
<feature type="compositionally biased region" description="Low complexity" evidence="1">
    <location>
        <begin position="1"/>
        <end position="13"/>
    </location>
</feature>
<dbReference type="GeneID" id="8584365"/>
<dbReference type="InParanoid" id="A8XSJ9"/>
<feature type="transmembrane region" description="Helical" evidence="2">
    <location>
        <begin position="916"/>
        <end position="936"/>
    </location>
</feature>
<keyword evidence="2" id="KW-1133">Transmembrane helix</keyword>
<dbReference type="PANTHER" id="PTHR10796:SF187">
    <property type="entry name" value="SSD DOMAIN-CONTAINING PROTEIN"/>
    <property type="match status" value="1"/>
</dbReference>
<reference evidence="3 4" key="1">
    <citation type="journal article" date="2003" name="PLoS Biol.">
        <title>The genome sequence of Caenorhabditis briggsae: a platform for comparative genomics.</title>
        <authorList>
            <person name="Stein L.D."/>
            <person name="Bao Z."/>
            <person name="Blasiar D."/>
            <person name="Blumenthal T."/>
            <person name="Brent M.R."/>
            <person name="Chen N."/>
            <person name="Chinwalla A."/>
            <person name="Clarke L."/>
            <person name="Clee C."/>
            <person name="Coghlan A."/>
            <person name="Coulson A."/>
            <person name="D'Eustachio P."/>
            <person name="Fitch D.H."/>
            <person name="Fulton L.A."/>
            <person name="Fulton R.E."/>
            <person name="Griffiths-Jones S."/>
            <person name="Harris T.W."/>
            <person name="Hillier L.W."/>
            <person name="Kamath R."/>
            <person name="Kuwabara P.E."/>
            <person name="Mardis E.R."/>
            <person name="Marra M.A."/>
            <person name="Miner T.L."/>
            <person name="Minx P."/>
            <person name="Mullikin J.C."/>
            <person name="Plumb R.W."/>
            <person name="Rogers J."/>
            <person name="Schein J.E."/>
            <person name="Sohrmann M."/>
            <person name="Spieth J."/>
            <person name="Stajich J.E."/>
            <person name="Wei C."/>
            <person name="Willey D."/>
            <person name="Wilson R.K."/>
            <person name="Durbin R."/>
            <person name="Waterston R.H."/>
        </authorList>
    </citation>
    <scope>NUCLEOTIDE SEQUENCE [LARGE SCALE GENOMIC DNA]</scope>
    <source>
        <strain evidence="3 4">AF16</strain>
    </source>
</reference>
<dbReference type="eggNOG" id="KOG1934">
    <property type="taxonomic scope" value="Eukaryota"/>
</dbReference>
<evidence type="ECO:0000256" key="1">
    <source>
        <dbReference type="SAM" id="MobiDB-lite"/>
    </source>
</evidence>
<feature type="transmembrane region" description="Helical" evidence="2">
    <location>
        <begin position="886"/>
        <end position="909"/>
    </location>
</feature>
<sequence length="1247" mass="140178">MSSYFGASGASSAPDPCSRQSPAAIRFQRKASTGSAPSVPPPSVPPPESSADEEEPRASTNNNCSSTSTVAAPTREPTRVSTLKREEKEKRQKERMEKERKELEEKRVREDEMKKEESNHTTHPSLGERTSYVEEPPSTTTTLDRRDRKAEKALVRRITNEMQMATYVQQIDLSAVKQPVGAYTQGVFRIRMLRFAEAILRRAFWTLGKFIANHKLFSIFVALACFASAFILPSLHKDQIFIDLPFTHILGSDSDVISNGIGITPKNQEFNSSNPAFSCMKWRDNNHFAVLLKTMTSRDTILRKDAVLAYTALKKKLDHFPVEKREFMVQCSLECETDKDMVDRIIKKSPQVALTYPETFVSMSKDSTNLTRVYLGASIGGVETDTDGAISKATSLLMNFELKNDLTGKEHNFWHRHFEEQTKLTAASNISLMSWSPETFKDAVVSSLKNQYWCLQFCFIILFVFCLFGSFGSNAYQVVIFWLSFKPESSIFVLFQSKPCLGIMIFITISAVSITGLSMQFYRNLPVDPLVYPICFVTIGIGLLWLFQLHFSWSRYSSAAVHPTEKIAFILAHDGPGIAASAVVIVLTFLAMGAAIQNGHMVSSFLGIASSVAILLVFTVCFNSVFVFVGGSREARGVKWYQIFKTGDTHFTAPQLASFDSASLFSLHDRLLDSRPCASRAVGAFVISPKIRYPILVLCTAYVFFAIYGFYNTGIDIKEEYFLPSGSSEKSFIEQYRDQFGKTTQFVELTIESSIEYHDHEVQNSIFDIMDFAIAEGYATRAVNWLAEFAKFEKASIYDVNPDTFVPVVNLVFLPSETYRKYTSDIVMDRFQTQIIKSRMYLELTAKGFAERTSFVDMILKKAAAKGIPFSVDIPASMSLRHDISVFTSGMVAFGVAIVMLFIVSLLLLGQPALTVMLLITSIAVLGETVGYAYYWSVPMNIVTLTMALAGNALTCVIVMAFCYSYSMSGKSQIRAGVRIQYTFQATLIPVLFACIVPVLTFLPLLYVDVPVVHHLFKIVVLNATASLIHYLFFLPNMMLAFSERFGFSCSSLSCAELCCDMDDESSIYYIPTGGRAVHPEGLYHHPSYTYTVPKPLMNAPPPHYLAIAAPPVNSIYGQAEYASRGEMKRESRRHRRHSESSVGASETDGTPRRDRERESRRRRQRRAVSRDSEIYEDLPSPRVVTSSRSTSPRRQQPGSMRRQNHSVPSNPRPQAFHYEEGAQWRPYVQPSPYMFYPGPVYGQQRR</sequence>
<dbReference type="GO" id="GO:0018996">
    <property type="term" value="P:molting cycle, collagen and cuticulin-based cuticle"/>
    <property type="evidence" value="ECO:0000318"/>
    <property type="project" value="GO_Central"/>
</dbReference>
<feature type="transmembrane region" description="Helical" evidence="2">
    <location>
        <begin position="529"/>
        <end position="547"/>
    </location>
</feature>
<dbReference type="InterPro" id="IPR051697">
    <property type="entry name" value="Patched_domain-protein"/>
</dbReference>
<feature type="region of interest" description="Disordered" evidence="1">
    <location>
        <begin position="1"/>
        <end position="148"/>
    </location>
</feature>
<dbReference type="PANTHER" id="PTHR10796">
    <property type="entry name" value="PATCHED-RELATED"/>
    <property type="match status" value="1"/>
</dbReference>
<dbReference type="SUPFAM" id="SSF82866">
    <property type="entry name" value="Multidrug efflux transporter AcrB transmembrane domain"/>
    <property type="match status" value="1"/>
</dbReference>
<dbReference type="CTD" id="8584365"/>
<feature type="transmembrane region" description="Helical" evidence="2">
    <location>
        <begin position="987"/>
        <end position="1007"/>
    </location>
</feature>
<keyword evidence="2" id="KW-0812">Transmembrane</keyword>
<dbReference type="AlphaFoldDB" id="A8XSJ9"/>
<feature type="transmembrane region" description="Helical" evidence="2">
    <location>
        <begin position="503"/>
        <end position="523"/>
    </location>
</feature>
<feature type="transmembrane region" description="Helical" evidence="2">
    <location>
        <begin position="693"/>
        <end position="711"/>
    </location>
</feature>
<dbReference type="EMBL" id="HE600936">
    <property type="protein sequence ID" value="CAP35841.2"/>
    <property type="molecule type" value="Genomic_DNA"/>
</dbReference>
<feature type="transmembrane region" description="Helical" evidence="2">
    <location>
        <begin position="608"/>
        <end position="629"/>
    </location>
</feature>
<dbReference type="GO" id="GO:0005886">
    <property type="term" value="C:plasma membrane"/>
    <property type="evidence" value="ECO:0000318"/>
    <property type="project" value="GO_Central"/>
</dbReference>
<feature type="transmembrane region" description="Helical" evidence="2">
    <location>
        <begin position="216"/>
        <end position="235"/>
    </location>
</feature>
<dbReference type="Gene3D" id="1.20.1640.10">
    <property type="entry name" value="Multidrug efflux transporter AcrB transmembrane domain"/>
    <property type="match status" value="1"/>
</dbReference>
<protein>
    <submittedName>
        <fullName evidence="3">Protein CBG18375</fullName>
    </submittedName>
</protein>
<dbReference type="GO" id="GO:0006897">
    <property type="term" value="P:endocytosis"/>
    <property type="evidence" value="ECO:0000318"/>
    <property type="project" value="GO_Central"/>
</dbReference>
<dbReference type="FunFam" id="1.20.1640.10:FF:000078">
    <property type="entry name" value="Protein CBG18375"/>
    <property type="match status" value="1"/>
</dbReference>
<dbReference type="FunCoup" id="A8XSJ9">
    <property type="interactions" value="47"/>
</dbReference>
<feature type="compositionally biased region" description="Low complexity" evidence="1">
    <location>
        <begin position="59"/>
        <end position="69"/>
    </location>
</feature>
<evidence type="ECO:0000313" key="4">
    <source>
        <dbReference type="Proteomes" id="UP000008549"/>
    </source>
</evidence>
<dbReference type="WormBase" id="CBG18375a">
    <property type="protein sequence ID" value="CBP45663"/>
    <property type="gene ID" value="WBGene00037811"/>
</dbReference>
<organism evidence="3 4">
    <name type="scientific">Caenorhabditis briggsae</name>
    <dbReference type="NCBI Taxonomy" id="6238"/>
    <lineage>
        <taxon>Eukaryota</taxon>
        <taxon>Metazoa</taxon>
        <taxon>Ecdysozoa</taxon>
        <taxon>Nematoda</taxon>
        <taxon>Chromadorea</taxon>
        <taxon>Rhabditida</taxon>
        <taxon>Rhabditina</taxon>
        <taxon>Rhabditomorpha</taxon>
        <taxon>Rhabditoidea</taxon>
        <taxon>Rhabditidae</taxon>
        <taxon>Peloderinae</taxon>
        <taxon>Caenorhabditis</taxon>
    </lineage>
</organism>
<evidence type="ECO:0000313" key="3">
    <source>
        <dbReference type="EMBL" id="CAP35841.2"/>
    </source>
</evidence>
<evidence type="ECO:0000256" key="2">
    <source>
        <dbReference type="SAM" id="Phobius"/>
    </source>
</evidence>
<feature type="compositionally biased region" description="Pro residues" evidence="1">
    <location>
        <begin position="38"/>
        <end position="48"/>
    </location>
</feature>
<feature type="transmembrane region" description="Helical" evidence="2">
    <location>
        <begin position="942"/>
        <end position="966"/>
    </location>
</feature>
<dbReference type="GO" id="GO:0005813">
    <property type="term" value="C:centrosome"/>
    <property type="evidence" value="ECO:0007669"/>
    <property type="project" value="EnsemblMetazoa"/>
</dbReference>
<dbReference type="GO" id="GO:0030659">
    <property type="term" value="C:cytoplasmic vesicle membrane"/>
    <property type="evidence" value="ECO:0000318"/>
    <property type="project" value="GO_Central"/>
</dbReference>
<name>A8XSJ9_CAEBR</name>
<gene>
    <name evidence="3 5" type="ORF">CBG18375</name>
    <name evidence="3" type="ORF">CBG_18375</name>
</gene>
<feature type="transmembrane region" description="Helical" evidence="2">
    <location>
        <begin position="568"/>
        <end position="596"/>
    </location>
</feature>
<dbReference type="RefSeq" id="XP_045096462.1">
    <property type="nucleotide sequence ID" value="XM_045243721.1"/>
</dbReference>
<proteinExistence type="predicted"/>
<feature type="transmembrane region" description="Helical" evidence="2">
    <location>
        <begin position="459"/>
        <end position="483"/>
    </location>
</feature>
<accession>A8XSJ9</accession>
<feature type="compositionally biased region" description="Basic and acidic residues" evidence="1">
    <location>
        <begin position="83"/>
        <end position="120"/>
    </location>
</feature>
<feature type="compositionally biased region" description="Low complexity" evidence="1">
    <location>
        <begin position="1181"/>
        <end position="1198"/>
    </location>
</feature>
<dbReference type="KEGG" id="cbr:CBG_18375"/>
<reference evidence="3 4" key="2">
    <citation type="journal article" date="2011" name="PLoS Genet.">
        <title>Caenorhabditis briggsae recombinant inbred line genotypes reveal inter-strain incompatibility and the evolution of recombination.</title>
        <authorList>
            <person name="Ross J.A."/>
            <person name="Koboldt D.C."/>
            <person name="Staisch J.E."/>
            <person name="Chamberlin H.M."/>
            <person name="Gupta B.P."/>
            <person name="Miller R.D."/>
            <person name="Baird S.E."/>
            <person name="Haag E.S."/>
        </authorList>
    </citation>
    <scope>NUCLEOTIDE SEQUENCE [LARGE SCALE GENOMIC DNA]</scope>
    <source>
        <strain evidence="3 4">AF16</strain>
    </source>
</reference>
<evidence type="ECO:0000313" key="5">
    <source>
        <dbReference type="WormBase" id="CBG18375a"/>
    </source>
</evidence>
<dbReference type="OMA" id="IKSRMYL"/>
<feature type="compositionally biased region" description="Basic and acidic residues" evidence="1">
    <location>
        <begin position="1150"/>
        <end position="1160"/>
    </location>
</feature>
<dbReference type="Proteomes" id="UP000008549">
    <property type="component" value="Unassembled WGS sequence"/>
</dbReference>
<dbReference type="HOGENOM" id="CLU_007522_0_0_1"/>
<feature type="transmembrane region" description="Helical" evidence="2">
    <location>
        <begin position="1013"/>
        <end position="1035"/>
    </location>
</feature>
<keyword evidence="2" id="KW-0472">Membrane</keyword>